<keyword evidence="2" id="KW-1185">Reference proteome</keyword>
<evidence type="ECO:0000313" key="1">
    <source>
        <dbReference type="EMBL" id="AOT58994.1"/>
    </source>
</evidence>
<dbReference type="OrthoDB" id="9796523at2"/>
<dbReference type="AlphaFoldDB" id="A0A1D8G0M5"/>
<protein>
    <recommendedName>
        <fullName evidence="3">RloB-like protein</fullName>
    </recommendedName>
</protein>
<dbReference type="PATRIC" id="fig|285473.5.peg.1893"/>
<dbReference type="Pfam" id="PF13707">
    <property type="entry name" value="RloB"/>
    <property type="match status" value="1"/>
</dbReference>
<evidence type="ECO:0008006" key="3">
    <source>
        <dbReference type="Google" id="ProtNLM"/>
    </source>
</evidence>
<evidence type="ECO:0000313" key="2">
    <source>
        <dbReference type="Proteomes" id="UP000095349"/>
    </source>
</evidence>
<dbReference type="Proteomes" id="UP000095349">
    <property type="component" value="Chromosome"/>
</dbReference>
<proteinExistence type="predicted"/>
<dbReference type="RefSeq" id="WP_069976482.1">
    <property type="nucleotide sequence ID" value="NZ_CP017316.1"/>
</dbReference>
<dbReference type="EMBL" id="CP017316">
    <property type="protein sequence ID" value="AOT58994.1"/>
    <property type="molecule type" value="Genomic_DNA"/>
</dbReference>
<dbReference type="STRING" id="285473.A4G23_01819"/>
<sequence length="219" mass="24959">MARTRGKDSLGPAKKGQRRYKIVHVFTEGRVTEPEYIEVVRGKPADTGVEVRIANASAPGSQRKPIVLVEAAVRLMREETRAARKAKLDEKLWPEVWCLFDRDEHLQIPAALRLADEAGVRVAFSHPCFELWRLLHHKPVHGRFSGVCGEVVRQLPFAGTPEALKHMRPDELPENSFAQAKKWAQKINAQHPVHVPMDQRDPYTDVYEFVEKGLRVAEY</sequence>
<dbReference type="KEGG" id="srn:A4G23_01819"/>
<organism evidence="1 2">
    <name type="scientific">Streptomyces rubrolavendulae</name>
    <dbReference type="NCBI Taxonomy" id="285473"/>
    <lineage>
        <taxon>Bacteria</taxon>
        <taxon>Bacillati</taxon>
        <taxon>Actinomycetota</taxon>
        <taxon>Actinomycetes</taxon>
        <taxon>Kitasatosporales</taxon>
        <taxon>Streptomycetaceae</taxon>
        <taxon>Streptomyces</taxon>
    </lineage>
</organism>
<dbReference type="GeneID" id="33063729"/>
<gene>
    <name evidence="1" type="ORF">A4G23_01819</name>
</gene>
<reference evidence="1 2" key="1">
    <citation type="submission" date="2016-09" db="EMBL/GenBank/DDBJ databases">
        <title>Streptomyces rubrolavendulae MJM4426 Genome sequencing and assembly.</title>
        <authorList>
            <person name="Kim J.-G."/>
        </authorList>
    </citation>
    <scope>NUCLEOTIDE SEQUENCE [LARGE SCALE GENOMIC DNA]</scope>
    <source>
        <strain evidence="1 2">MJM4426</strain>
    </source>
</reference>
<dbReference type="InterPro" id="IPR025591">
    <property type="entry name" value="RloB"/>
</dbReference>
<name>A0A1D8G0M5_9ACTN</name>
<accession>A0A1D8G0M5</accession>